<evidence type="ECO:0000313" key="3">
    <source>
        <dbReference type="EMBL" id="KIW29024.1"/>
    </source>
</evidence>
<dbReference type="PANTHER" id="PTHR43037:SF4">
    <property type="entry name" value="PEPTIDASE S9 PROLYL OLIGOPEPTIDASE CATALYTIC DOMAIN-CONTAINING PROTEIN"/>
    <property type="match status" value="1"/>
</dbReference>
<name>A0A0D2CZS8_9EURO</name>
<dbReference type="SUPFAM" id="SSF53474">
    <property type="entry name" value="alpha/beta-Hydrolases"/>
    <property type="match status" value="1"/>
</dbReference>
<dbReference type="STRING" id="569365.A0A0D2CZS8"/>
<dbReference type="PANTHER" id="PTHR43037">
    <property type="entry name" value="UNNAMED PRODUCT-RELATED"/>
    <property type="match status" value="1"/>
</dbReference>
<proteinExistence type="predicted"/>
<evidence type="ECO:0000313" key="4">
    <source>
        <dbReference type="Proteomes" id="UP000054466"/>
    </source>
</evidence>
<dbReference type="GO" id="GO:0008236">
    <property type="term" value="F:serine-type peptidase activity"/>
    <property type="evidence" value="ECO:0007669"/>
    <property type="project" value="InterPro"/>
</dbReference>
<accession>A0A0D2CZS8</accession>
<protein>
    <recommendedName>
        <fullName evidence="2">Peptidase S9 prolyl oligopeptidase catalytic domain-containing protein</fullName>
    </recommendedName>
</protein>
<dbReference type="AlphaFoldDB" id="A0A0D2CZS8"/>
<dbReference type="VEuPathDB" id="FungiDB:PV07_04873"/>
<dbReference type="Pfam" id="PF00326">
    <property type="entry name" value="Peptidase_S9"/>
    <property type="match status" value="1"/>
</dbReference>
<keyword evidence="4" id="KW-1185">Reference proteome</keyword>
<dbReference type="EMBL" id="KN847042">
    <property type="protein sequence ID" value="KIW29024.1"/>
    <property type="molecule type" value="Genomic_DNA"/>
</dbReference>
<organism evidence="3 4">
    <name type="scientific">Cladophialophora immunda</name>
    <dbReference type="NCBI Taxonomy" id="569365"/>
    <lineage>
        <taxon>Eukaryota</taxon>
        <taxon>Fungi</taxon>
        <taxon>Dikarya</taxon>
        <taxon>Ascomycota</taxon>
        <taxon>Pezizomycotina</taxon>
        <taxon>Eurotiomycetes</taxon>
        <taxon>Chaetothyriomycetidae</taxon>
        <taxon>Chaetothyriales</taxon>
        <taxon>Herpotrichiellaceae</taxon>
        <taxon>Cladophialophora</taxon>
    </lineage>
</organism>
<dbReference type="InterPro" id="IPR029058">
    <property type="entry name" value="AB_hydrolase_fold"/>
</dbReference>
<feature type="domain" description="Peptidase S9 prolyl oligopeptidase catalytic" evidence="2">
    <location>
        <begin position="408"/>
        <end position="583"/>
    </location>
</feature>
<keyword evidence="1" id="KW-0732">Signal</keyword>
<evidence type="ECO:0000256" key="1">
    <source>
        <dbReference type="ARBA" id="ARBA00022729"/>
    </source>
</evidence>
<sequence>MKLEKLCRLWPFVAPYQLTCRSTSTSQDVLGLEDTGNQSLVTILPSWDVIGPFRVGTREIVWGADPLEFYGGIRHASPNQPGRFRSPLARNATVQWARKEYNTSLSNGEHSLNFSLEFGEIDWEFAQNIYGWSAFQYQAWAKGEILNQDIASRAVSVFSDNILELWINDLHVFGGDFFGFGRAPVLVQLHPGTNNISVRLVREVRSMGGAFPPTLQADLRIRLASEQLTVVANSLVMPNVVNGRFCTRYGSITVRNQGATWVRVHRIAALSEESSYVVASQEIHLAPGQSRPVKMVFEGPLKLDESLRLVLSYSGNGAAPKEITFTIELEHADISSSQRITFLHPSGTVSHALLKPPSAANATMDERLPVLLNLHGAGVEADGPLARHMFDDAPHLPAWILTPTGMSPWSGDDWHTWGFADAQSAIAAVPDWINSTEWNGSRLYSEKFLVAGHSNGGQGTWYFASHLPDRLLGAAVASGYSSIENYVPYILWNEADPLQDAILETSRSNFRHEILTENLVGLSIFQQHGSADDNVPTYHSRLMNTLLNQAGTIAQYSEILDKGHWFDGVMTTKSMMDFYSRHLSIHPPALTVPTAFNLVVPNSHDMGSRYGVVVDQLSSPDRLGRLKVTTNLRGSLVQWHIRTENIHRFHLDPNARLTNPPDQVLIDDVPHMFDLGKGAASFVKSTSNVWGRDVALNWRTLDQRFGRQRGALEAILRSAGPFEVIYDSDKTLPIAIQTSRNFLQYFGADTNILPSPAYQQALERGSNIIIICLGSFVPEARLPRFPIRLANKKVFFTAPDSRSKSLHLRKGMGGVWLRPLSGERLELVVWGADETGLRQAARLIPTVTGAGQPDFVILGSEARWKGHGGAIAMGFFDRSWRISSASYLP</sequence>
<dbReference type="GeneID" id="27344067"/>
<dbReference type="InterPro" id="IPR001375">
    <property type="entry name" value="Peptidase_S9_cat"/>
</dbReference>
<dbReference type="InterPro" id="IPR050955">
    <property type="entry name" value="Plant_Biomass_Hydrol_Est"/>
</dbReference>
<dbReference type="RefSeq" id="XP_016249240.1">
    <property type="nucleotide sequence ID" value="XM_016391721.1"/>
</dbReference>
<evidence type="ECO:0000259" key="2">
    <source>
        <dbReference type="Pfam" id="PF00326"/>
    </source>
</evidence>
<dbReference type="HOGENOM" id="CLU_014627_1_0_1"/>
<reference evidence="3 4" key="1">
    <citation type="submission" date="2015-01" db="EMBL/GenBank/DDBJ databases">
        <title>The Genome Sequence of Cladophialophora immunda CBS83496.</title>
        <authorList>
            <consortium name="The Broad Institute Genomics Platform"/>
            <person name="Cuomo C."/>
            <person name="de Hoog S."/>
            <person name="Gorbushina A."/>
            <person name="Stielow B."/>
            <person name="Teixiera M."/>
            <person name="Abouelleil A."/>
            <person name="Chapman S.B."/>
            <person name="Priest M."/>
            <person name="Young S.K."/>
            <person name="Wortman J."/>
            <person name="Nusbaum C."/>
            <person name="Birren B."/>
        </authorList>
    </citation>
    <scope>NUCLEOTIDE SEQUENCE [LARGE SCALE GENOMIC DNA]</scope>
    <source>
        <strain evidence="3 4">CBS 83496</strain>
    </source>
</reference>
<dbReference type="Gene3D" id="3.40.50.1820">
    <property type="entry name" value="alpha/beta hydrolase"/>
    <property type="match status" value="1"/>
</dbReference>
<dbReference type="GO" id="GO:0006508">
    <property type="term" value="P:proteolysis"/>
    <property type="evidence" value="ECO:0007669"/>
    <property type="project" value="InterPro"/>
</dbReference>
<dbReference type="Proteomes" id="UP000054466">
    <property type="component" value="Unassembled WGS sequence"/>
</dbReference>
<gene>
    <name evidence="3" type="ORF">PV07_04873</name>
</gene>
<dbReference type="OrthoDB" id="449091at2759"/>